<dbReference type="PROSITE" id="PS51892">
    <property type="entry name" value="SUBTILASE"/>
    <property type="match status" value="1"/>
</dbReference>
<dbReference type="InterPro" id="IPR000209">
    <property type="entry name" value="Peptidase_S8/S53_dom"/>
</dbReference>
<evidence type="ECO:0000259" key="8">
    <source>
        <dbReference type="Pfam" id="PF17766"/>
    </source>
</evidence>
<dbReference type="InterPro" id="IPR041469">
    <property type="entry name" value="Subtilisin-like_FN3"/>
</dbReference>
<dbReference type="SUPFAM" id="SSF52743">
    <property type="entry name" value="Subtilisin-like"/>
    <property type="match status" value="1"/>
</dbReference>
<evidence type="ECO:0000256" key="1">
    <source>
        <dbReference type="ARBA" id="ARBA00011073"/>
    </source>
</evidence>
<protein>
    <recommendedName>
        <fullName evidence="11">Subtilisin-like protease fibronectin type-III domain-containing protein</fullName>
    </recommendedName>
</protein>
<dbReference type="GO" id="GO:0004252">
    <property type="term" value="F:serine-type endopeptidase activity"/>
    <property type="evidence" value="ECO:0007669"/>
    <property type="project" value="InterPro"/>
</dbReference>
<keyword evidence="4" id="KW-0378">Hydrolase</keyword>
<reference evidence="9 10" key="1">
    <citation type="journal article" date="2014" name="Nature">
        <title>The genome of the recently domesticated crop plant sugar beet (Beta vulgaris).</title>
        <authorList>
            <person name="Dohm J.C."/>
            <person name="Minoche A.E."/>
            <person name="Holtgrawe D."/>
            <person name="Capella-Gutierrez S."/>
            <person name="Zakrzewski F."/>
            <person name="Tafer H."/>
            <person name="Rupp O."/>
            <person name="Sorensen T.R."/>
            <person name="Stracke R."/>
            <person name="Reinhardt R."/>
            <person name="Goesmann A."/>
            <person name="Kraft T."/>
            <person name="Schulz B."/>
            <person name="Stadler P.F."/>
            <person name="Schmidt T."/>
            <person name="Gabaldon T."/>
            <person name="Lehrach H."/>
            <person name="Weisshaar B."/>
            <person name="Himmelbauer H."/>
        </authorList>
    </citation>
    <scope>NUCLEOTIDE SEQUENCE [LARGE SCALE GENOMIC DNA]</scope>
    <source>
        <tissue evidence="9">Taproot</tissue>
    </source>
</reference>
<feature type="domain" description="Peptidase S8/S53" evidence="7">
    <location>
        <begin position="12"/>
        <end position="219"/>
    </location>
</feature>
<evidence type="ECO:0000256" key="6">
    <source>
        <dbReference type="PROSITE-ProRule" id="PRU01240"/>
    </source>
</evidence>
<dbReference type="Pfam" id="PF00082">
    <property type="entry name" value="Peptidase_S8"/>
    <property type="match status" value="1"/>
</dbReference>
<keyword evidence="3" id="KW-0732">Signal</keyword>
<evidence type="ECO:0000313" key="9">
    <source>
        <dbReference type="EMBL" id="KMS95570.1"/>
    </source>
</evidence>
<keyword evidence="5" id="KW-0720">Serine protease</keyword>
<dbReference type="Gene3D" id="3.40.50.200">
    <property type="entry name" value="Peptidase S8/S53 domain"/>
    <property type="match status" value="2"/>
</dbReference>
<dbReference type="Gene3D" id="3.50.30.30">
    <property type="match status" value="1"/>
</dbReference>
<dbReference type="PANTHER" id="PTHR10795">
    <property type="entry name" value="PROPROTEIN CONVERTASE SUBTILISIN/KEXIN"/>
    <property type="match status" value="1"/>
</dbReference>
<keyword evidence="10" id="KW-1185">Reference proteome</keyword>
<dbReference type="EMBL" id="KQ090452">
    <property type="protein sequence ID" value="KMS95570.1"/>
    <property type="molecule type" value="Genomic_DNA"/>
</dbReference>
<evidence type="ECO:0000256" key="4">
    <source>
        <dbReference type="ARBA" id="ARBA00022801"/>
    </source>
</evidence>
<sequence length="374" mass="39635">MASFLGLGLGTARGGVPSSRIAVYKPCWSDGCYLADILAAFDAAISDGVDIISVSLGGDVSSPYFEDPVAIGAFHAMQKGILTSSSAGNRGPSLNTLDNFAPWLLSVGAHTIDRKIITKVQLGNGMVFEPDVTAPGVHVLAAHSPVASLTGIVGDKRSVPFFMLSGTSMACPHATAIAAYVKSFYPTWSEAAIRSALMTTALPMSSATNEEAELAYGSGHINPLKAVDPGLVYDAEVDDYVNFLCSQGFNDTTIRLITRERSSCKESNTNWDLNYPSIALPTSIGPFDTVFTRTVTNVGSPYSTYKAIVTTPQGQAIAIKVQPSVLSFNSVGQKLSFTVRVYGTIGMRALMSASLVWDDGQHQVRSPIVVFNLS</sequence>
<dbReference type="Pfam" id="PF17766">
    <property type="entry name" value="fn3_6"/>
    <property type="match status" value="1"/>
</dbReference>
<organism evidence="9 10">
    <name type="scientific">Beta vulgaris subsp. vulgaris</name>
    <name type="common">Beet</name>
    <dbReference type="NCBI Taxonomy" id="3555"/>
    <lineage>
        <taxon>Eukaryota</taxon>
        <taxon>Viridiplantae</taxon>
        <taxon>Streptophyta</taxon>
        <taxon>Embryophyta</taxon>
        <taxon>Tracheophyta</taxon>
        <taxon>Spermatophyta</taxon>
        <taxon>Magnoliopsida</taxon>
        <taxon>eudicotyledons</taxon>
        <taxon>Gunneridae</taxon>
        <taxon>Pentapetalae</taxon>
        <taxon>Caryophyllales</taxon>
        <taxon>Chenopodiaceae</taxon>
        <taxon>Betoideae</taxon>
        <taxon>Beta</taxon>
    </lineage>
</organism>
<dbReference type="InterPro" id="IPR023828">
    <property type="entry name" value="Peptidase_S8_Ser-AS"/>
</dbReference>
<name>A0A0J8DXJ3_BETVV</name>
<keyword evidence="2" id="KW-0645">Protease</keyword>
<dbReference type="eggNOG" id="ENOG502QRA7">
    <property type="taxonomic scope" value="Eukaryota"/>
</dbReference>
<dbReference type="GO" id="GO:0006508">
    <property type="term" value="P:proteolysis"/>
    <property type="evidence" value="ECO:0007669"/>
    <property type="project" value="UniProtKB-KW"/>
</dbReference>
<accession>A0A0J8DXJ3</accession>
<dbReference type="InterPro" id="IPR045051">
    <property type="entry name" value="SBT"/>
</dbReference>
<dbReference type="AlphaFoldDB" id="A0A0J8DXJ3"/>
<evidence type="ECO:0000259" key="7">
    <source>
        <dbReference type="Pfam" id="PF00082"/>
    </source>
</evidence>
<feature type="domain" description="Subtilisin-like protease fibronectin type-III" evidence="8">
    <location>
        <begin position="272"/>
        <end position="370"/>
    </location>
</feature>
<dbReference type="OMA" id="YQANVFA"/>
<dbReference type="Gramene" id="KMS95570">
    <property type="protein sequence ID" value="KMS95570"/>
    <property type="gene ID" value="BVRB_006880"/>
</dbReference>
<evidence type="ECO:0000256" key="2">
    <source>
        <dbReference type="ARBA" id="ARBA00022670"/>
    </source>
</evidence>
<dbReference type="Proteomes" id="UP000035740">
    <property type="component" value="Unassembled WGS sequence"/>
</dbReference>
<proteinExistence type="inferred from homology"/>
<dbReference type="PROSITE" id="PS00138">
    <property type="entry name" value="SUBTILASE_SER"/>
    <property type="match status" value="1"/>
</dbReference>
<evidence type="ECO:0000313" key="10">
    <source>
        <dbReference type="Proteomes" id="UP000035740"/>
    </source>
</evidence>
<gene>
    <name evidence="9" type="ORF">BVRB_006880</name>
</gene>
<evidence type="ECO:0008006" key="11">
    <source>
        <dbReference type="Google" id="ProtNLM"/>
    </source>
</evidence>
<dbReference type="Gene3D" id="2.60.40.2310">
    <property type="match status" value="1"/>
</dbReference>
<dbReference type="InterPro" id="IPR036852">
    <property type="entry name" value="Peptidase_S8/S53_dom_sf"/>
</dbReference>
<evidence type="ECO:0000256" key="5">
    <source>
        <dbReference type="ARBA" id="ARBA00022825"/>
    </source>
</evidence>
<comment type="caution">
    <text evidence="6">Lacks conserved residue(s) required for the propagation of feature annotation.</text>
</comment>
<comment type="similarity">
    <text evidence="1 6">Belongs to the peptidase S8 family.</text>
</comment>
<evidence type="ECO:0000256" key="3">
    <source>
        <dbReference type="ARBA" id="ARBA00022729"/>
    </source>
</evidence>
<dbReference type="OrthoDB" id="206201at2759"/>